<protein>
    <submittedName>
        <fullName evidence="8">Thiol-specific monooxygenase</fullName>
    </submittedName>
</protein>
<evidence type="ECO:0000256" key="2">
    <source>
        <dbReference type="ARBA" id="ARBA00009183"/>
    </source>
</evidence>
<dbReference type="Gene3D" id="3.50.50.60">
    <property type="entry name" value="FAD/NAD(P)-binding domain"/>
    <property type="match status" value="2"/>
</dbReference>
<dbReference type="FunFam" id="3.50.50.60:FF:000138">
    <property type="entry name" value="Flavin-containing monooxygenase"/>
    <property type="match status" value="1"/>
</dbReference>
<accession>A0A9P9AC98</accession>
<proteinExistence type="inferred from homology"/>
<reference evidence="8" key="1">
    <citation type="journal article" date="2021" name="Nat. Commun.">
        <title>Genetic determinants of endophytism in the Arabidopsis root mycobiome.</title>
        <authorList>
            <person name="Mesny F."/>
            <person name="Miyauchi S."/>
            <person name="Thiergart T."/>
            <person name="Pickel B."/>
            <person name="Atanasova L."/>
            <person name="Karlsson M."/>
            <person name="Huettel B."/>
            <person name="Barry K.W."/>
            <person name="Haridas S."/>
            <person name="Chen C."/>
            <person name="Bauer D."/>
            <person name="Andreopoulos W."/>
            <person name="Pangilinan J."/>
            <person name="LaButti K."/>
            <person name="Riley R."/>
            <person name="Lipzen A."/>
            <person name="Clum A."/>
            <person name="Drula E."/>
            <person name="Henrissat B."/>
            <person name="Kohler A."/>
            <person name="Grigoriev I.V."/>
            <person name="Martin F.M."/>
            <person name="Hacquard S."/>
        </authorList>
    </citation>
    <scope>NUCLEOTIDE SEQUENCE</scope>
    <source>
        <strain evidence="8">MPI-SDFR-AT-0117</strain>
    </source>
</reference>
<dbReference type="InterPro" id="IPR050346">
    <property type="entry name" value="FMO-like"/>
</dbReference>
<evidence type="ECO:0000256" key="4">
    <source>
        <dbReference type="ARBA" id="ARBA00022827"/>
    </source>
</evidence>
<dbReference type="InterPro" id="IPR036188">
    <property type="entry name" value="FAD/NAD-bd_sf"/>
</dbReference>
<keyword evidence="3" id="KW-0285">Flavoprotein</keyword>
<name>A0A9P9AC98_9PEZI</name>
<comment type="caution">
    <text evidence="8">The sequence shown here is derived from an EMBL/GenBank/DDBJ whole genome shotgun (WGS) entry which is preliminary data.</text>
</comment>
<keyword evidence="9" id="KW-1185">Reference proteome</keyword>
<comment type="similarity">
    <text evidence="2">Belongs to the FMO family.</text>
</comment>
<gene>
    <name evidence="8" type="ORF">F5X68DRAFT_240173</name>
</gene>
<dbReference type="InterPro" id="IPR000960">
    <property type="entry name" value="Flavin_mOase"/>
</dbReference>
<evidence type="ECO:0000313" key="9">
    <source>
        <dbReference type="Proteomes" id="UP000770015"/>
    </source>
</evidence>
<dbReference type="GO" id="GO:0004499">
    <property type="term" value="F:N,N-dimethylaniline monooxygenase activity"/>
    <property type="evidence" value="ECO:0007669"/>
    <property type="project" value="InterPro"/>
</dbReference>
<keyword evidence="5" id="KW-0521">NADP</keyword>
<dbReference type="PRINTS" id="PR00370">
    <property type="entry name" value="FMOXYGENASE"/>
</dbReference>
<dbReference type="GO" id="GO:0050661">
    <property type="term" value="F:NADP binding"/>
    <property type="evidence" value="ECO:0007669"/>
    <property type="project" value="InterPro"/>
</dbReference>
<evidence type="ECO:0000256" key="3">
    <source>
        <dbReference type="ARBA" id="ARBA00022630"/>
    </source>
</evidence>
<dbReference type="OrthoDB" id="66881at2759"/>
<dbReference type="SUPFAM" id="SSF51905">
    <property type="entry name" value="FAD/NAD(P)-binding domain"/>
    <property type="match status" value="2"/>
</dbReference>
<comment type="cofactor">
    <cofactor evidence="1">
        <name>FAD</name>
        <dbReference type="ChEBI" id="CHEBI:57692"/>
    </cofactor>
</comment>
<dbReference type="InterPro" id="IPR020946">
    <property type="entry name" value="Flavin_mOase-like"/>
</dbReference>
<evidence type="ECO:0000256" key="7">
    <source>
        <dbReference type="ARBA" id="ARBA00023033"/>
    </source>
</evidence>
<dbReference type="AlphaFoldDB" id="A0A9P9AC98"/>
<dbReference type="PANTHER" id="PTHR23023">
    <property type="entry name" value="DIMETHYLANILINE MONOOXYGENASE"/>
    <property type="match status" value="1"/>
</dbReference>
<keyword evidence="6" id="KW-0560">Oxidoreductase</keyword>
<dbReference type="PIRSF" id="PIRSF000332">
    <property type="entry name" value="FMO"/>
    <property type="match status" value="1"/>
</dbReference>
<dbReference type="GO" id="GO:0050660">
    <property type="term" value="F:flavin adenine dinucleotide binding"/>
    <property type="evidence" value="ECO:0007669"/>
    <property type="project" value="InterPro"/>
</dbReference>
<dbReference type="EMBL" id="JAGSXJ010000012">
    <property type="protein sequence ID" value="KAH6686754.1"/>
    <property type="molecule type" value="Genomic_DNA"/>
</dbReference>
<evidence type="ECO:0000256" key="6">
    <source>
        <dbReference type="ARBA" id="ARBA00023002"/>
    </source>
</evidence>
<evidence type="ECO:0000256" key="1">
    <source>
        <dbReference type="ARBA" id="ARBA00001974"/>
    </source>
</evidence>
<keyword evidence="7 8" id="KW-0503">Monooxygenase</keyword>
<keyword evidence="4" id="KW-0274">FAD</keyword>
<evidence type="ECO:0000313" key="8">
    <source>
        <dbReference type="EMBL" id="KAH6686754.1"/>
    </source>
</evidence>
<organism evidence="8 9">
    <name type="scientific">Plectosphaerella plurivora</name>
    <dbReference type="NCBI Taxonomy" id="936078"/>
    <lineage>
        <taxon>Eukaryota</taxon>
        <taxon>Fungi</taxon>
        <taxon>Dikarya</taxon>
        <taxon>Ascomycota</taxon>
        <taxon>Pezizomycotina</taxon>
        <taxon>Sordariomycetes</taxon>
        <taxon>Hypocreomycetidae</taxon>
        <taxon>Glomerellales</taxon>
        <taxon>Plectosphaerellaceae</taxon>
        <taxon>Plectosphaerella</taxon>
    </lineage>
</organism>
<evidence type="ECO:0000256" key="5">
    <source>
        <dbReference type="ARBA" id="ARBA00022857"/>
    </source>
</evidence>
<sequence length="458" mass="51396">MSPIHLNEDLNIDSVAVIGAGPCGLSAAKYLLAEKKFSRVQIFEQKATVGGVWVYSPWNSDSDGPGDDFASPVYDFLETNIPHTLMNYSDLKFPEDSSLFPRHQVVKKYLDDYAEPLKPILSLSTQVLSAKKIPVTGRRVWEIKTRNLQTQEISEAHFDAVLVANGHYNDAFLPDIPGLNAFREAHPGSILHSKHYRNPDHYRDKKVIVVGNSASGVDISAQISTCAKLPVIVSEKTTPDPSAGEQASPWAKFLPEMSEFVPEDRTVRFTNGHVERNIDAVVFCTGYLYTFPFFSDLSPPVTDDGNCVLNLYQHLFYIDDRTLAFAGLPQRIVPFPFSEGQAAWVSRVWSGRLTLPSVAEMHAWEEDVVEKTGAGKSLHTLAFPNDLEYINMMHDISLRADKREGLENDGVGKLPPFWDDDTRWVRQQMPLIKAASRQLGEKRHQVKTLEELGFDHRA</sequence>
<dbReference type="Pfam" id="PF00743">
    <property type="entry name" value="FMO-like"/>
    <property type="match status" value="2"/>
</dbReference>
<dbReference type="Proteomes" id="UP000770015">
    <property type="component" value="Unassembled WGS sequence"/>
</dbReference>